<reference evidence="2 3" key="1">
    <citation type="journal article" date="2020" name="Nat. Food">
        <title>A phased Vanilla planifolia genome enables genetic improvement of flavour and production.</title>
        <authorList>
            <person name="Hasing T."/>
            <person name="Tang H."/>
            <person name="Brym M."/>
            <person name="Khazi F."/>
            <person name="Huang T."/>
            <person name="Chambers A.H."/>
        </authorList>
    </citation>
    <scope>NUCLEOTIDE SEQUENCE [LARGE SCALE GENOMIC DNA]</scope>
    <source>
        <tissue evidence="2">Leaf</tissue>
    </source>
</reference>
<dbReference type="Proteomes" id="UP000639772">
    <property type="component" value="Chromosome 3"/>
</dbReference>
<protein>
    <submittedName>
        <fullName evidence="2">Uncharacterized protein</fullName>
    </submittedName>
</protein>
<dbReference type="AlphaFoldDB" id="A0A835RRC3"/>
<name>A0A835RRC3_VANPL</name>
<accession>A0A835RRC3</accession>
<evidence type="ECO:0000256" key="1">
    <source>
        <dbReference type="SAM" id="MobiDB-lite"/>
    </source>
</evidence>
<dbReference type="EMBL" id="JADCNM010000003">
    <property type="protein sequence ID" value="KAG0490803.1"/>
    <property type="molecule type" value="Genomic_DNA"/>
</dbReference>
<evidence type="ECO:0000313" key="2">
    <source>
        <dbReference type="EMBL" id="KAG0490803.1"/>
    </source>
</evidence>
<organism evidence="2 3">
    <name type="scientific">Vanilla planifolia</name>
    <name type="common">Vanilla</name>
    <dbReference type="NCBI Taxonomy" id="51239"/>
    <lineage>
        <taxon>Eukaryota</taxon>
        <taxon>Viridiplantae</taxon>
        <taxon>Streptophyta</taxon>
        <taxon>Embryophyta</taxon>
        <taxon>Tracheophyta</taxon>
        <taxon>Spermatophyta</taxon>
        <taxon>Magnoliopsida</taxon>
        <taxon>Liliopsida</taxon>
        <taxon>Asparagales</taxon>
        <taxon>Orchidaceae</taxon>
        <taxon>Vanilloideae</taxon>
        <taxon>Vanilleae</taxon>
        <taxon>Vanilla</taxon>
    </lineage>
</organism>
<feature type="region of interest" description="Disordered" evidence="1">
    <location>
        <begin position="1"/>
        <end position="28"/>
    </location>
</feature>
<sequence>MEDGESNGSVGDCGVGGGEAKTVPRGEVDEICQGDGRDAEWIAHAVGKRLFPLVAQAAAMVEAMAEPDREARRMRARRKAAVRR</sequence>
<gene>
    <name evidence="2" type="ORF">HPP92_007666</name>
</gene>
<comment type="caution">
    <text evidence="2">The sequence shown here is derived from an EMBL/GenBank/DDBJ whole genome shotgun (WGS) entry which is preliminary data.</text>
</comment>
<evidence type="ECO:0000313" key="3">
    <source>
        <dbReference type="Proteomes" id="UP000639772"/>
    </source>
</evidence>
<proteinExistence type="predicted"/>